<gene>
    <name evidence="2" type="ORF">Ga0080574_TMP1112</name>
</gene>
<evidence type="ECO:0000256" key="1">
    <source>
        <dbReference type="SAM" id="Phobius"/>
    </source>
</evidence>
<dbReference type="KEGG" id="paby:Ga0080574_TMP1112"/>
<protein>
    <submittedName>
        <fullName evidence="2">Uncharacterized protein</fullName>
    </submittedName>
</protein>
<sequence>MGFVLRWAVAFGLVAATWNPSQWNYLRWVRSEGPGQLPLAVLLGLLLFAAYVIYLRATLRSIGAFGMALVLALVGALLWVLWDWGVIELSDPDLSAWIGIFALSLVLGIGLSWSLVRRRLSGQADVDDVEE</sequence>
<dbReference type="EMBL" id="CP015093">
    <property type="protein sequence ID" value="APZ51446.1"/>
    <property type="molecule type" value="Genomic_DNA"/>
</dbReference>
<feature type="transmembrane region" description="Helical" evidence="1">
    <location>
        <begin position="94"/>
        <end position="116"/>
    </location>
</feature>
<accession>A0A1P8UPV9</accession>
<dbReference type="OrthoDB" id="7272344at2"/>
<reference evidence="2 3" key="1">
    <citation type="submission" date="2016-04" db="EMBL/GenBank/DDBJ databases">
        <title>Deep-sea bacteria in the southern Pacific.</title>
        <authorList>
            <person name="Tang K."/>
        </authorList>
    </citation>
    <scope>NUCLEOTIDE SEQUENCE [LARGE SCALE GENOMIC DNA]</scope>
    <source>
        <strain evidence="2 3">JLT2014</strain>
    </source>
</reference>
<name>A0A1P8UPV9_9RHOB</name>
<keyword evidence="1" id="KW-1133">Transmembrane helix</keyword>
<evidence type="ECO:0000313" key="2">
    <source>
        <dbReference type="EMBL" id="APZ51446.1"/>
    </source>
</evidence>
<dbReference type="STRING" id="1250539.Ga0080574_TMP1112"/>
<dbReference type="Proteomes" id="UP000187059">
    <property type="component" value="Chromosome"/>
</dbReference>
<dbReference type="InterPro" id="IPR045387">
    <property type="entry name" value="DUF6524"/>
</dbReference>
<dbReference type="RefSeq" id="WP_076695968.1">
    <property type="nucleotide sequence ID" value="NZ_CP015093.1"/>
</dbReference>
<keyword evidence="1" id="KW-0472">Membrane</keyword>
<keyword evidence="1" id="KW-0812">Transmembrane</keyword>
<dbReference type="Pfam" id="PF20134">
    <property type="entry name" value="DUF6524"/>
    <property type="match status" value="1"/>
</dbReference>
<keyword evidence="3" id="KW-1185">Reference proteome</keyword>
<organism evidence="2 3">
    <name type="scientific">Salipiger abyssi</name>
    <dbReference type="NCBI Taxonomy" id="1250539"/>
    <lineage>
        <taxon>Bacteria</taxon>
        <taxon>Pseudomonadati</taxon>
        <taxon>Pseudomonadota</taxon>
        <taxon>Alphaproteobacteria</taxon>
        <taxon>Rhodobacterales</taxon>
        <taxon>Roseobacteraceae</taxon>
        <taxon>Salipiger</taxon>
    </lineage>
</organism>
<feature type="transmembrane region" description="Helical" evidence="1">
    <location>
        <begin position="35"/>
        <end position="55"/>
    </location>
</feature>
<feature type="transmembrane region" description="Helical" evidence="1">
    <location>
        <begin position="62"/>
        <end position="82"/>
    </location>
</feature>
<proteinExistence type="predicted"/>
<dbReference type="AlphaFoldDB" id="A0A1P8UPV9"/>
<evidence type="ECO:0000313" key="3">
    <source>
        <dbReference type="Proteomes" id="UP000187059"/>
    </source>
</evidence>